<evidence type="ECO:0000256" key="4">
    <source>
        <dbReference type="ARBA" id="ARBA00022630"/>
    </source>
</evidence>
<dbReference type="EMBL" id="UWOC01000129">
    <property type="protein sequence ID" value="VCU08467.1"/>
    <property type="molecule type" value="Genomic_DNA"/>
</dbReference>
<feature type="binding site" evidence="8">
    <location>
        <begin position="382"/>
        <end position="384"/>
    </location>
    <ligand>
        <name>FAD</name>
        <dbReference type="ChEBI" id="CHEBI:57692"/>
    </ligand>
</feature>
<comment type="cofactor">
    <cofactor evidence="8">
        <name>FAD</name>
        <dbReference type="ChEBI" id="CHEBI:57692"/>
    </cofactor>
    <text evidence="8">Binds 1 FAD per subunit.</text>
</comment>
<comment type="caution">
    <text evidence="12">The sequence shown here is derived from an EMBL/GenBank/DDBJ whole genome shotgun (WGS) entry which is preliminary data.</text>
</comment>
<organism evidence="12 13">
    <name type="scientific">Rhodoplanes serenus</name>
    <dbReference type="NCBI Taxonomy" id="200615"/>
    <lineage>
        <taxon>Bacteria</taxon>
        <taxon>Pseudomonadati</taxon>
        <taxon>Pseudomonadota</taxon>
        <taxon>Alphaproteobacteria</taxon>
        <taxon>Hyphomicrobiales</taxon>
        <taxon>Nitrobacteraceae</taxon>
        <taxon>Rhodoplanes</taxon>
    </lineage>
</organism>
<dbReference type="PANTHER" id="PTHR11455">
    <property type="entry name" value="CRYPTOCHROME"/>
    <property type="match status" value="1"/>
</dbReference>
<dbReference type="AlphaFoldDB" id="A0A447CTC8"/>
<dbReference type="Proteomes" id="UP000289200">
    <property type="component" value="Unassembled WGS sequence"/>
</dbReference>
<comment type="similarity">
    <text evidence="10">Belongs to the DNA photolyase family.</text>
</comment>
<dbReference type="PROSITE" id="PS51645">
    <property type="entry name" value="PHR_CRY_ALPHA_BETA"/>
    <property type="match status" value="1"/>
</dbReference>
<comment type="cofactor">
    <cofactor evidence="1">
        <name>(6R)-5,10-methylene-5,6,7,8-tetrahydrofolate</name>
        <dbReference type="ChEBI" id="CHEBI:15636"/>
    </cofactor>
</comment>
<dbReference type="FunFam" id="1.10.579.10:FF:000003">
    <property type="entry name" value="Deoxyribodipyrimidine photo-lyase"/>
    <property type="match status" value="1"/>
</dbReference>
<dbReference type="InterPro" id="IPR018394">
    <property type="entry name" value="DNA_photolyase_1_CS_C"/>
</dbReference>
<gene>
    <name evidence="12" type="primary">phrA</name>
    <name evidence="12" type="ORF">RHODGE_RHODGE_01638</name>
</gene>
<dbReference type="EC" id="4.1.99.3" evidence="2"/>
<evidence type="ECO:0000256" key="2">
    <source>
        <dbReference type="ARBA" id="ARBA00013149"/>
    </source>
</evidence>
<dbReference type="InterPro" id="IPR014729">
    <property type="entry name" value="Rossmann-like_a/b/a_fold"/>
</dbReference>
<evidence type="ECO:0000256" key="5">
    <source>
        <dbReference type="ARBA" id="ARBA00022827"/>
    </source>
</evidence>
<dbReference type="GO" id="GO:0003904">
    <property type="term" value="F:deoxyribodipyrimidine photo-lyase activity"/>
    <property type="evidence" value="ECO:0007669"/>
    <property type="project" value="UniProtKB-EC"/>
</dbReference>
<dbReference type="Gene3D" id="1.10.579.10">
    <property type="entry name" value="DNA Cyclobutane Dipyrimidine Photolyase, subunit A, domain 3"/>
    <property type="match status" value="1"/>
</dbReference>
<feature type="binding site" evidence="8">
    <location>
        <begin position="241"/>
        <end position="245"/>
    </location>
    <ligand>
        <name>FAD</name>
        <dbReference type="ChEBI" id="CHEBI:57692"/>
    </ligand>
</feature>
<evidence type="ECO:0000313" key="13">
    <source>
        <dbReference type="Proteomes" id="UP000289200"/>
    </source>
</evidence>
<dbReference type="InterPro" id="IPR002081">
    <property type="entry name" value="Cryptochrome/DNA_photolyase_1"/>
</dbReference>
<evidence type="ECO:0000256" key="7">
    <source>
        <dbReference type="ARBA" id="ARBA00033999"/>
    </source>
</evidence>
<feature type="binding site" evidence="8">
    <location>
        <position position="282"/>
    </location>
    <ligand>
        <name>FAD</name>
        <dbReference type="ChEBI" id="CHEBI:57692"/>
    </ligand>
</feature>
<dbReference type="InterPro" id="IPR036134">
    <property type="entry name" value="Crypto/Photolyase_FAD-like_sf"/>
</dbReference>
<feature type="site" description="Electron transfer via tryptophanyl radical" evidence="9">
    <location>
        <position position="316"/>
    </location>
</feature>
<keyword evidence="5 8" id="KW-0274">FAD</keyword>
<evidence type="ECO:0000259" key="11">
    <source>
        <dbReference type="PROSITE" id="PS51645"/>
    </source>
</evidence>
<protein>
    <recommendedName>
        <fullName evidence="3">Deoxyribodipyrimidine photo-lyase</fullName>
        <ecNumber evidence="2">4.1.99.3</ecNumber>
    </recommendedName>
</protein>
<keyword evidence="13" id="KW-1185">Reference proteome</keyword>
<dbReference type="Gene3D" id="1.25.40.80">
    <property type="match status" value="1"/>
</dbReference>
<feature type="binding site" evidence="8">
    <location>
        <position position="229"/>
    </location>
    <ligand>
        <name>FAD</name>
        <dbReference type="ChEBI" id="CHEBI:57692"/>
    </ligand>
</feature>
<proteinExistence type="inferred from homology"/>
<evidence type="ECO:0000256" key="6">
    <source>
        <dbReference type="ARBA" id="ARBA00022991"/>
    </source>
</evidence>
<keyword evidence="6 10" id="KW-0157">Chromophore</keyword>
<dbReference type="GO" id="GO:0003677">
    <property type="term" value="F:DNA binding"/>
    <property type="evidence" value="ECO:0007669"/>
    <property type="project" value="TreeGrafter"/>
</dbReference>
<evidence type="ECO:0000256" key="3">
    <source>
        <dbReference type="ARBA" id="ARBA00014046"/>
    </source>
</evidence>
<dbReference type="GO" id="GO:0009416">
    <property type="term" value="P:response to light stimulus"/>
    <property type="evidence" value="ECO:0007669"/>
    <property type="project" value="TreeGrafter"/>
</dbReference>
<feature type="site" description="Electron transfer via tryptophanyl radical" evidence="9">
    <location>
        <position position="392"/>
    </location>
</feature>
<dbReference type="SUPFAM" id="SSF52425">
    <property type="entry name" value="Cryptochrome/photolyase, N-terminal domain"/>
    <property type="match status" value="1"/>
</dbReference>
<dbReference type="Pfam" id="PF00875">
    <property type="entry name" value="DNA_photolyase"/>
    <property type="match status" value="1"/>
</dbReference>
<evidence type="ECO:0000313" key="12">
    <source>
        <dbReference type="EMBL" id="VCU08467.1"/>
    </source>
</evidence>
<evidence type="ECO:0000256" key="1">
    <source>
        <dbReference type="ARBA" id="ARBA00001932"/>
    </source>
</evidence>
<dbReference type="InterPro" id="IPR005101">
    <property type="entry name" value="Cryptochr/Photolyase_FAD-bd"/>
</dbReference>
<accession>A0A447CTC8</accession>
<evidence type="ECO:0000256" key="10">
    <source>
        <dbReference type="RuleBase" id="RU004182"/>
    </source>
</evidence>
<dbReference type="RefSeq" id="WP_129608565.1">
    <property type="nucleotide sequence ID" value="NZ_UWOC01000129.1"/>
</dbReference>
<feature type="domain" description="Photolyase/cryptochrome alpha/beta" evidence="11">
    <location>
        <begin position="7"/>
        <end position="136"/>
    </location>
</feature>
<feature type="site" description="Electron transfer via tryptophanyl radical" evidence="9">
    <location>
        <position position="369"/>
    </location>
</feature>
<dbReference type="OrthoDB" id="9772484at2"/>
<sequence length="488" mass="53169">MTAPSPAPILVWFRDDLRVSDHPALAAAATSGRPVVVLYVLDDDSPGLRPLGAASRWWLAGSLRALAAALAERGVDLVRRRGPAVRVVEAVVAETGAAEVVWNRRHDPATDAVDRAVAAALARRGVGVRSFLASLLVDPAEARTKGGTPFSVFTPFLRHLLARPAPRAPLPAPGPLRGVGGLASEPLESWGLEPKAPDWAAGFRALWTPGEAGAQARLAAFLDNGLAGYATLRDRPDRPATSRLSPHLRFGEISPFQVWAAASLAREAPRGARPSGADIDKFLAEVAWREFSYHLLAHHPELATRSFQPRFDAFPWRDDPAGLRAWQRGETGYPIVDAGMRELWRTGWMHNRVRMVVASFLVKHLLIDWREGERWFWDTLVDADPANNPASWQWVAGSGADAAPYFRIFNPVLQGEKFDPDGAYVKENIPALADVPASLIHKPFTAPPLLLRQAGVTLGETYPHPLVDHAKARARALDALATIKATER</sequence>
<dbReference type="GO" id="GO:0071949">
    <property type="term" value="F:FAD binding"/>
    <property type="evidence" value="ECO:0007669"/>
    <property type="project" value="TreeGrafter"/>
</dbReference>
<name>A0A447CTC8_9BRAD</name>
<evidence type="ECO:0000256" key="9">
    <source>
        <dbReference type="PIRSR" id="PIRSR602081-2"/>
    </source>
</evidence>
<dbReference type="InterPro" id="IPR036155">
    <property type="entry name" value="Crypto/Photolyase_N_sf"/>
</dbReference>
<dbReference type="GO" id="GO:0000719">
    <property type="term" value="P:photoreactive repair"/>
    <property type="evidence" value="ECO:0007669"/>
    <property type="project" value="UniProtKB-ARBA"/>
</dbReference>
<comment type="catalytic activity">
    <reaction evidence="7">
        <text>cyclobutadipyrimidine (in DNA) = 2 pyrimidine residues (in DNA).</text>
        <dbReference type="EC" id="4.1.99.3"/>
    </reaction>
</comment>
<dbReference type="PANTHER" id="PTHR11455:SF9">
    <property type="entry name" value="CRYPTOCHROME CIRCADIAN CLOCK 5 ISOFORM X1"/>
    <property type="match status" value="1"/>
</dbReference>
<dbReference type="Gene3D" id="3.40.50.620">
    <property type="entry name" value="HUPs"/>
    <property type="match status" value="1"/>
</dbReference>
<evidence type="ECO:0000256" key="8">
    <source>
        <dbReference type="PIRSR" id="PIRSR602081-1"/>
    </source>
</evidence>
<keyword evidence="4 8" id="KW-0285">Flavoprotein</keyword>
<dbReference type="Pfam" id="PF03441">
    <property type="entry name" value="FAD_binding_7"/>
    <property type="match status" value="1"/>
</dbReference>
<reference evidence="13" key="1">
    <citation type="submission" date="2018-10" db="EMBL/GenBank/DDBJ databases">
        <authorList>
            <person name="Peiro R."/>
            <person name="Begona"/>
            <person name="Cbmso G."/>
            <person name="Lopez M."/>
            <person name="Gonzalez S."/>
            <person name="Sacristan E."/>
            <person name="Castillo E."/>
        </authorList>
    </citation>
    <scope>NUCLEOTIDE SEQUENCE [LARGE SCALE GENOMIC DNA]</scope>
</reference>
<dbReference type="InterPro" id="IPR006050">
    <property type="entry name" value="DNA_photolyase_N"/>
</dbReference>
<dbReference type="PROSITE" id="PS00394">
    <property type="entry name" value="DNA_PHOTOLYASES_1_1"/>
    <property type="match status" value="1"/>
</dbReference>
<dbReference type="PRINTS" id="PR00147">
    <property type="entry name" value="DNAPHOTLYASE"/>
</dbReference>
<dbReference type="PROSITE" id="PS00691">
    <property type="entry name" value="DNA_PHOTOLYASES_1_2"/>
    <property type="match status" value="1"/>
</dbReference>
<dbReference type="SUPFAM" id="SSF48173">
    <property type="entry name" value="Cryptochrome/photolyase FAD-binding domain"/>
    <property type="match status" value="1"/>
</dbReference>